<dbReference type="Proteomes" id="UP000035963">
    <property type="component" value="Unassembled WGS sequence"/>
</dbReference>
<dbReference type="InterPro" id="IPR007809">
    <property type="entry name" value="FlgN-like"/>
</dbReference>
<dbReference type="InterPro" id="IPR036679">
    <property type="entry name" value="FlgN-like_sf"/>
</dbReference>
<dbReference type="PATRIC" id="fig|908627.4.peg.5909"/>
<evidence type="ECO:0000313" key="5">
    <source>
        <dbReference type="EMBL" id="KLU23213.1"/>
    </source>
</evidence>
<dbReference type="SUPFAM" id="SSF140566">
    <property type="entry name" value="FlgN-like"/>
    <property type="match status" value="1"/>
</dbReference>
<evidence type="ECO:0000256" key="4">
    <source>
        <dbReference type="SAM" id="Coils"/>
    </source>
</evidence>
<dbReference type="Gene3D" id="1.20.58.300">
    <property type="entry name" value="FlgN-like"/>
    <property type="match status" value="1"/>
</dbReference>
<dbReference type="GO" id="GO:0044780">
    <property type="term" value="P:bacterial-type flagellum assembly"/>
    <property type="evidence" value="ECO:0007669"/>
    <property type="project" value="InterPro"/>
</dbReference>
<gene>
    <name evidence="5" type="ORF">EOS_26485</name>
</gene>
<keyword evidence="5" id="KW-0966">Cell projection</keyword>
<evidence type="ECO:0000256" key="3">
    <source>
        <dbReference type="ARBA" id="ARBA00022795"/>
    </source>
</evidence>
<keyword evidence="3" id="KW-1005">Bacterial flagellum biogenesis</keyword>
<dbReference type="OrthoDB" id="8641527at2"/>
<comment type="function">
    <text evidence="1">Required for the efficient initiation of filament assembly.</text>
</comment>
<dbReference type="Pfam" id="PF05130">
    <property type="entry name" value="FlgN"/>
    <property type="match status" value="1"/>
</dbReference>
<comment type="similarity">
    <text evidence="2">Belongs to the FlgN family.</text>
</comment>
<keyword evidence="5" id="KW-0969">Cilium</keyword>
<keyword evidence="6" id="KW-1185">Reference proteome</keyword>
<dbReference type="RefSeq" id="WP_047895156.1">
    <property type="nucleotide sequence ID" value="NZ_AEJF01000158.1"/>
</dbReference>
<organism evidence="5 6">
    <name type="scientific">Caballeronia mineralivorans PML1(12)</name>
    <dbReference type="NCBI Taxonomy" id="908627"/>
    <lineage>
        <taxon>Bacteria</taxon>
        <taxon>Pseudomonadati</taxon>
        <taxon>Pseudomonadota</taxon>
        <taxon>Betaproteobacteria</taxon>
        <taxon>Burkholderiales</taxon>
        <taxon>Burkholderiaceae</taxon>
        <taxon>Caballeronia</taxon>
    </lineage>
</organism>
<dbReference type="AlphaFoldDB" id="A0A0J1FTT0"/>
<accession>A0A0J1FTT0</accession>
<dbReference type="EMBL" id="AEJF01000158">
    <property type="protein sequence ID" value="KLU23213.1"/>
    <property type="molecule type" value="Genomic_DNA"/>
</dbReference>
<comment type="caution">
    <text evidence="5">The sequence shown here is derived from an EMBL/GenBank/DDBJ whole genome shotgun (WGS) entry which is preliminary data.</text>
</comment>
<evidence type="ECO:0000313" key="6">
    <source>
        <dbReference type="Proteomes" id="UP000035963"/>
    </source>
</evidence>
<name>A0A0J1FTT0_9BURK</name>
<evidence type="ECO:0000256" key="2">
    <source>
        <dbReference type="ARBA" id="ARBA00007703"/>
    </source>
</evidence>
<reference evidence="5 6" key="1">
    <citation type="journal article" date="2015" name="Genome Announc.">
        <title>Draft Genome Sequence of Burkholderia sp. Strain PML1(12), an Ectomycorrhizosphere-Inhabiting Bacterium with Effective Mineral-Weathering Ability.</title>
        <authorList>
            <person name="Uroz S."/>
            <person name="Oger P."/>
        </authorList>
    </citation>
    <scope>NUCLEOTIDE SEQUENCE [LARGE SCALE GENOMIC DNA]</scope>
    <source>
        <strain evidence="6">PML1(12)</strain>
    </source>
</reference>
<evidence type="ECO:0000256" key="1">
    <source>
        <dbReference type="ARBA" id="ARBA00002397"/>
    </source>
</evidence>
<proteinExistence type="inferred from homology"/>
<sequence length="147" mass="15594">MKDALLATVIDETAAVQAFESLLAHEGKALTAASPLDTLPSIIEQKTALTEQLAALERQRDEQLGALGLPKGFVGMEQAVTGNEALSAHWQELLAAAGRARRGNNDIGVLIRSRMEYNRNALAALTLAPPKSAFYGPDGRVPGIYGV</sequence>
<keyword evidence="4" id="KW-0175">Coiled coil</keyword>
<keyword evidence="5" id="KW-0282">Flagellum</keyword>
<feature type="coiled-coil region" evidence="4">
    <location>
        <begin position="39"/>
        <end position="66"/>
    </location>
</feature>
<protein>
    <submittedName>
        <fullName evidence="5">Flagellar biosynthesis protein FlgN</fullName>
    </submittedName>
</protein>